<feature type="region of interest" description="Disordered" evidence="1">
    <location>
        <begin position="67"/>
        <end position="109"/>
    </location>
</feature>
<sequence>MGTWSKEKGVLVSVYVEKPKRHHHHNHHHIHHAVKREIIHYRQGAGGKGYIISSRAELLQYSQYLRQSARSAPPSTPSSRPNITSGQQPHTHQVVGVRRKPNKSSKAPTCFGNWKLPNVFGIFQAKKGRKTRKMPWGNSRTTTSKIKAAVKSLKVQKQRSLFSKVFSAPTKRQ</sequence>
<accession>A0A5N5HZS5</accession>
<evidence type="ECO:0000313" key="3">
    <source>
        <dbReference type="Proteomes" id="UP000327157"/>
    </source>
</evidence>
<dbReference type="AlphaFoldDB" id="A0A5N5HZS5"/>
<evidence type="ECO:0000313" key="2">
    <source>
        <dbReference type="EMBL" id="KAB2632367.1"/>
    </source>
</evidence>
<keyword evidence="3" id="KW-1185">Reference proteome</keyword>
<feature type="compositionally biased region" description="Low complexity" evidence="1">
    <location>
        <begin position="68"/>
        <end position="81"/>
    </location>
</feature>
<name>A0A5N5HZS5_9ROSA</name>
<feature type="compositionally biased region" description="Polar residues" evidence="1">
    <location>
        <begin position="82"/>
        <end position="91"/>
    </location>
</feature>
<organism evidence="2 3">
    <name type="scientific">Pyrus ussuriensis x Pyrus communis</name>
    <dbReference type="NCBI Taxonomy" id="2448454"/>
    <lineage>
        <taxon>Eukaryota</taxon>
        <taxon>Viridiplantae</taxon>
        <taxon>Streptophyta</taxon>
        <taxon>Embryophyta</taxon>
        <taxon>Tracheophyta</taxon>
        <taxon>Spermatophyta</taxon>
        <taxon>Magnoliopsida</taxon>
        <taxon>eudicotyledons</taxon>
        <taxon>Gunneridae</taxon>
        <taxon>Pentapetalae</taxon>
        <taxon>rosids</taxon>
        <taxon>fabids</taxon>
        <taxon>Rosales</taxon>
        <taxon>Rosaceae</taxon>
        <taxon>Amygdaloideae</taxon>
        <taxon>Maleae</taxon>
        <taxon>Pyrus</taxon>
    </lineage>
</organism>
<reference evidence="2 3" key="1">
    <citation type="submission" date="2019-09" db="EMBL/GenBank/DDBJ databases">
        <authorList>
            <person name="Ou C."/>
        </authorList>
    </citation>
    <scope>NUCLEOTIDE SEQUENCE [LARGE SCALE GENOMIC DNA]</scope>
    <source>
        <strain evidence="2">S2</strain>
        <tissue evidence="2">Leaf</tissue>
    </source>
</reference>
<gene>
    <name evidence="2" type="ORF">D8674_028614</name>
</gene>
<dbReference type="Proteomes" id="UP000327157">
    <property type="component" value="Chromosome 6"/>
</dbReference>
<dbReference type="EMBL" id="SMOL01000120">
    <property type="protein sequence ID" value="KAB2632367.1"/>
    <property type="molecule type" value="Genomic_DNA"/>
</dbReference>
<evidence type="ECO:0000256" key="1">
    <source>
        <dbReference type="SAM" id="MobiDB-lite"/>
    </source>
</evidence>
<reference evidence="3" key="2">
    <citation type="submission" date="2019-10" db="EMBL/GenBank/DDBJ databases">
        <title>A de novo genome assembly of a pear dwarfing rootstock.</title>
        <authorList>
            <person name="Wang F."/>
            <person name="Wang J."/>
            <person name="Li S."/>
            <person name="Zhang Y."/>
            <person name="Fang M."/>
            <person name="Ma L."/>
            <person name="Zhao Y."/>
            <person name="Jiang S."/>
        </authorList>
    </citation>
    <scope>NUCLEOTIDE SEQUENCE [LARGE SCALE GENOMIC DNA]</scope>
</reference>
<proteinExistence type="predicted"/>
<comment type="caution">
    <text evidence="2">The sequence shown here is derived from an EMBL/GenBank/DDBJ whole genome shotgun (WGS) entry which is preliminary data.</text>
</comment>
<dbReference type="OrthoDB" id="1695119at2759"/>
<protein>
    <submittedName>
        <fullName evidence="2">Uncharacterized protein</fullName>
    </submittedName>
</protein>
<reference evidence="2 3" key="3">
    <citation type="submission" date="2019-11" db="EMBL/GenBank/DDBJ databases">
        <title>A de novo genome assembly of a pear dwarfing rootstock.</title>
        <authorList>
            <person name="Wang F."/>
            <person name="Wang J."/>
            <person name="Li S."/>
            <person name="Zhang Y."/>
            <person name="Fang M."/>
            <person name="Ma L."/>
            <person name="Zhao Y."/>
            <person name="Jiang S."/>
        </authorList>
    </citation>
    <scope>NUCLEOTIDE SEQUENCE [LARGE SCALE GENOMIC DNA]</scope>
    <source>
        <strain evidence="2">S2</strain>
        <tissue evidence="2">Leaf</tissue>
    </source>
</reference>